<gene>
    <name evidence="1" type="ORF">SAMN05421647_101122</name>
</gene>
<sequence>MQVQHPYLQGSDYLKRTKVTPSLGAGDALLFCNAFFHKSENVHQGKRTAYILRLVPKDAKFSRTRLLGLKMLGQNLAVVNELLEQHYPDALETL</sequence>
<reference evidence="1 2" key="1">
    <citation type="submission" date="2017-01" db="EMBL/GenBank/DDBJ databases">
        <authorList>
            <person name="Mah S.A."/>
            <person name="Swanson W.J."/>
            <person name="Moy G.W."/>
            <person name="Vacquier V.D."/>
        </authorList>
    </citation>
    <scope>NUCLEOTIDE SEQUENCE [LARGE SCALE GENOMIC DNA]</scope>
    <source>
        <strain evidence="1 2">DSM 7027</strain>
    </source>
</reference>
<evidence type="ECO:0000313" key="1">
    <source>
        <dbReference type="EMBL" id="SIP88320.1"/>
    </source>
</evidence>
<dbReference type="Proteomes" id="UP000186895">
    <property type="component" value="Unassembled WGS sequence"/>
</dbReference>
<organism evidence="1 2">
    <name type="scientific">Marinobacterium stanieri</name>
    <dbReference type="NCBI Taxonomy" id="49186"/>
    <lineage>
        <taxon>Bacteria</taxon>
        <taxon>Pseudomonadati</taxon>
        <taxon>Pseudomonadota</taxon>
        <taxon>Gammaproteobacteria</taxon>
        <taxon>Oceanospirillales</taxon>
        <taxon>Oceanospirillaceae</taxon>
        <taxon>Marinobacterium</taxon>
    </lineage>
</organism>
<evidence type="ECO:0000313" key="2">
    <source>
        <dbReference type="Proteomes" id="UP000186895"/>
    </source>
</evidence>
<keyword evidence="2" id="KW-1185">Reference proteome</keyword>
<dbReference type="STRING" id="49186.SAMN05421647_101122"/>
<proteinExistence type="predicted"/>
<accession>A0A1N6N8D1</accession>
<dbReference type="Gene3D" id="2.60.120.620">
    <property type="entry name" value="q2cbj1_9rhob like domain"/>
    <property type="match status" value="1"/>
</dbReference>
<dbReference type="AlphaFoldDB" id="A0A1N6N8D1"/>
<protein>
    <recommendedName>
        <fullName evidence="3">Phytanoyl-CoA dioxygenase (PhyH)</fullName>
    </recommendedName>
</protein>
<evidence type="ECO:0008006" key="3">
    <source>
        <dbReference type="Google" id="ProtNLM"/>
    </source>
</evidence>
<dbReference type="EMBL" id="FTMN01000001">
    <property type="protein sequence ID" value="SIP88320.1"/>
    <property type="molecule type" value="Genomic_DNA"/>
</dbReference>
<name>A0A1N6N8D1_9GAMM</name>